<dbReference type="Proteomes" id="UP001529510">
    <property type="component" value="Unassembled WGS sequence"/>
</dbReference>
<keyword evidence="2" id="KW-1185">Reference proteome</keyword>
<proteinExistence type="predicted"/>
<name>A0ABD0RH50_CIRMR</name>
<accession>A0ABD0RH50</accession>
<dbReference type="EMBL" id="JAMKFB020000003">
    <property type="protein sequence ID" value="KAL0197206.1"/>
    <property type="molecule type" value="Genomic_DNA"/>
</dbReference>
<feature type="non-terminal residue" evidence="1">
    <location>
        <position position="57"/>
    </location>
</feature>
<protein>
    <recommendedName>
        <fullName evidence="3">Dehydrogenase</fullName>
    </recommendedName>
</protein>
<feature type="non-terminal residue" evidence="1">
    <location>
        <position position="1"/>
    </location>
</feature>
<comment type="caution">
    <text evidence="1">The sequence shown here is derived from an EMBL/GenBank/DDBJ whole genome shotgun (WGS) entry which is preliminary data.</text>
</comment>
<reference evidence="1 2" key="1">
    <citation type="submission" date="2024-05" db="EMBL/GenBank/DDBJ databases">
        <title>Genome sequencing and assembly of Indian major carp, Cirrhinus mrigala (Hamilton, 1822).</title>
        <authorList>
            <person name="Mohindra V."/>
            <person name="Chowdhury L.M."/>
            <person name="Lal K."/>
            <person name="Jena J.K."/>
        </authorList>
    </citation>
    <scope>NUCLEOTIDE SEQUENCE [LARGE SCALE GENOMIC DNA]</scope>
    <source>
        <strain evidence="1">CM1030</strain>
        <tissue evidence="1">Blood</tissue>
    </source>
</reference>
<gene>
    <name evidence="1" type="ORF">M9458_005746</name>
</gene>
<evidence type="ECO:0000313" key="2">
    <source>
        <dbReference type="Proteomes" id="UP001529510"/>
    </source>
</evidence>
<organism evidence="1 2">
    <name type="scientific">Cirrhinus mrigala</name>
    <name type="common">Mrigala</name>
    <dbReference type="NCBI Taxonomy" id="683832"/>
    <lineage>
        <taxon>Eukaryota</taxon>
        <taxon>Metazoa</taxon>
        <taxon>Chordata</taxon>
        <taxon>Craniata</taxon>
        <taxon>Vertebrata</taxon>
        <taxon>Euteleostomi</taxon>
        <taxon>Actinopterygii</taxon>
        <taxon>Neopterygii</taxon>
        <taxon>Teleostei</taxon>
        <taxon>Ostariophysi</taxon>
        <taxon>Cypriniformes</taxon>
        <taxon>Cyprinidae</taxon>
        <taxon>Labeoninae</taxon>
        <taxon>Labeonini</taxon>
        <taxon>Cirrhinus</taxon>
    </lineage>
</organism>
<evidence type="ECO:0008006" key="3">
    <source>
        <dbReference type="Google" id="ProtNLM"/>
    </source>
</evidence>
<sequence length="57" mass="6074">GLMEVKSPYLEELLALLMTIGTETGTPGNTAGPVAMVISLLLQETEERGVKIEVDSK</sequence>
<dbReference type="AlphaFoldDB" id="A0ABD0RH50"/>
<evidence type="ECO:0000313" key="1">
    <source>
        <dbReference type="EMBL" id="KAL0197206.1"/>
    </source>
</evidence>